<dbReference type="InterPro" id="IPR029063">
    <property type="entry name" value="SAM-dependent_MTases_sf"/>
</dbReference>
<gene>
    <name evidence="2" type="ORF">PCOR1329_LOCUS83780</name>
</gene>
<evidence type="ECO:0000313" key="2">
    <source>
        <dbReference type="EMBL" id="CAK0909341.1"/>
    </source>
</evidence>
<name>A0ABN9YDJ9_9DINO</name>
<keyword evidence="3" id="KW-1185">Reference proteome</keyword>
<dbReference type="Gene3D" id="3.40.50.150">
    <property type="entry name" value="Vaccinia Virus protein VP39"/>
    <property type="match status" value="1"/>
</dbReference>
<feature type="non-terminal residue" evidence="2">
    <location>
        <position position="1"/>
    </location>
</feature>
<dbReference type="NCBIfam" id="TIGR01444">
    <property type="entry name" value="fkbM_fam"/>
    <property type="match status" value="1"/>
</dbReference>
<sequence>GSSSHGLLLGESPPGRATGCASGDDIQAPPWRRRAPPAGWRPSPPRSPVWRQASCLVSWWCPCRQCWPRRRRGCLRRRQRTPAQQWRTGAWTRAGASTTSCTWARTAATSTNRLTSTGTQGRHRYACADPGQIHPRPMIGVHALLSWPGGGQIQDQRMCTAGALLRYNRCLWVLRHAPDQRRAAFVGGHHYPTLLLTNHREPEMLAPPLRQPPRPRVSRRHADIPLQAFQDTQAQFAWLERRRVLHHFLVPYFDVNIGNAIKNQGSMNHYQSYHMQMLVREGDKVVDAGANLGCYTVALAQAVGPSGRVFAFEPFRWLHQVLTANVALNGLTNVWPVQAALGRAREILPLVPPQLRFFSSPGGVHVQNQSEQIAGMRQHESFHRLYDLLAREPEHVRVVRLDDLLLDAEESQWWGLPAPVEDVRLLK</sequence>
<evidence type="ECO:0000256" key="1">
    <source>
        <dbReference type="SAM" id="MobiDB-lite"/>
    </source>
</evidence>
<proteinExistence type="predicted"/>
<feature type="region of interest" description="Disordered" evidence="1">
    <location>
        <begin position="1"/>
        <end position="46"/>
    </location>
</feature>
<dbReference type="InterPro" id="IPR052514">
    <property type="entry name" value="SAM-dependent_MTase"/>
</dbReference>
<dbReference type="PANTHER" id="PTHR34203">
    <property type="entry name" value="METHYLTRANSFERASE, FKBM FAMILY PROTEIN"/>
    <property type="match status" value="1"/>
</dbReference>
<dbReference type="InterPro" id="IPR006342">
    <property type="entry name" value="FkbM_mtfrase"/>
</dbReference>
<comment type="caution">
    <text evidence="2">The sequence shown here is derived from an EMBL/GenBank/DDBJ whole genome shotgun (WGS) entry which is preliminary data.</text>
</comment>
<dbReference type="PANTHER" id="PTHR34203:SF15">
    <property type="entry name" value="SLL1173 PROTEIN"/>
    <property type="match status" value="1"/>
</dbReference>
<protein>
    <submittedName>
        <fullName evidence="2">Uncharacterized protein</fullName>
    </submittedName>
</protein>
<feature type="non-terminal residue" evidence="2">
    <location>
        <position position="427"/>
    </location>
</feature>
<accession>A0ABN9YDJ9</accession>
<evidence type="ECO:0000313" key="3">
    <source>
        <dbReference type="Proteomes" id="UP001189429"/>
    </source>
</evidence>
<organism evidence="2 3">
    <name type="scientific">Prorocentrum cordatum</name>
    <dbReference type="NCBI Taxonomy" id="2364126"/>
    <lineage>
        <taxon>Eukaryota</taxon>
        <taxon>Sar</taxon>
        <taxon>Alveolata</taxon>
        <taxon>Dinophyceae</taxon>
        <taxon>Prorocentrales</taxon>
        <taxon>Prorocentraceae</taxon>
        <taxon>Prorocentrum</taxon>
    </lineage>
</organism>
<dbReference type="Proteomes" id="UP001189429">
    <property type="component" value="Unassembled WGS sequence"/>
</dbReference>
<dbReference type="SUPFAM" id="SSF53335">
    <property type="entry name" value="S-adenosyl-L-methionine-dependent methyltransferases"/>
    <property type="match status" value="1"/>
</dbReference>
<dbReference type="EMBL" id="CAUYUJ010022176">
    <property type="protein sequence ID" value="CAK0909341.1"/>
    <property type="molecule type" value="Genomic_DNA"/>
</dbReference>
<reference evidence="2" key="1">
    <citation type="submission" date="2023-10" db="EMBL/GenBank/DDBJ databases">
        <authorList>
            <person name="Chen Y."/>
            <person name="Shah S."/>
            <person name="Dougan E. K."/>
            <person name="Thang M."/>
            <person name="Chan C."/>
        </authorList>
    </citation>
    <scope>NUCLEOTIDE SEQUENCE [LARGE SCALE GENOMIC DNA]</scope>
</reference>
<feature type="compositionally biased region" description="Low complexity" evidence="1">
    <location>
        <begin position="1"/>
        <end position="10"/>
    </location>
</feature>